<comment type="caution">
    <text evidence="2">The sequence shown here is derived from an EMBL/GenBank/DDBJ whole genome shotgun (WGS) entry which is preliminary data.</text>
</comment>
<keyword evidence="1" id="KW-0732">Signal</keyword>
<organism evidence="2 3">
    <name type="scientific">Thioalbus denitrificans</name>
    <dbReference type="NCBI Taxonomy" id="547122"/>
    <lineage>
        <taxon>Bacteria</taxon>
        <taxon>Pseudomonadati</taxon>
        <taxon>Pseudomonadota</taxon>
        <taxon>Gammaproteobacteria</taxon>
        <taxon>Chromatiales</taxon>
        <taxon>Ectothiorhodospiraceae</taxon>
        <taxon>Thioalbus</taxon>
    </lineage>
</organism>
<accession>A0A369CBU7</accession>
<dbReference type="RefSeq" id="WP_114279358.1">
    <property type="nucleotide sequence ID" value="NZ_QPJY01000003.1"/>
</dbReference>
<sequence length="98" mass="10353">MKTMTLAIFLLALTSGAAFAGQRGSISTDLIYGGGLAHLQEAPYQAPGPHRVDRGQIDTSMLYGGPAALTRPNAWQAPGPHVVDRQQIDTDLLYGGMS</sequence>
<feature type="chain" id="PRO_5016952920" evidence="1">
    <location>
        <begin position="21"/>
        <end position="98"/>
    </location>
</feature>
<evidence type="ECO:0000313" key="2">
    <source>
        <dbReference type="EMBL" id="RCX31173.1"/>
    </source>
</evidence>
<evidence type="ECO:0000313" key="3">
    <source>
        <dbReference type="Proteomes" id="UP000252707"/>
    </source>
</evidence>
<evidence type="ECO:0000256" key="1">
    <source>
        <dbReference type="SAM" id="SignalP"/>
    </source>
</evidence>
<proteinExistence type="predicted"/>
<dbReference type="AlphaFoldDB" id="A0A369CBU7"/>
<keyword evidence="3" id="KW-1185">Reference proteome</keyword>
<feature type="signal peptide" evidence="1">
    <location>
        <begin position="1"/>
        <end position="20"/>
    </location>
</feature>
<protein>
    <submittedName>
        <fullName evidence="2">Uncharacterized protein</fullName>
    </submittedName>
</protein>
<reference evidence="2 3" key="1">
    <citation type="submission" date="2018-07" db="EMBL/GenBank/DDBJ databases">
        <title>Genomic Encyclopedia of Type Strains, Phase IV (KMG-IV): sequencing the most valuable type-strain genomes for metagenomic binning, comparative biology and taxonomic classification.</title>
        <authorList>
            <person name="Goeker M."/>
        </authorList>
    </citation>
    <scope>NUCLEOTIDE SEQUENCE [LARGE SCALE GENOMIC DNA]</scope>
    <source>
        <strain evidence="2 3">DSM 26407</strain>
    </source>
</reference>
<dbReference type="EMBL" id="QPJY01000003">
    <property type="protein sequence ID" value="RCX31173.1"/>
    <property type="molecule type" value="Genomic_DNA"/>
</dbReference>
<gene>
    <name evidence="2" type="ORF">DFQ59_103137</name>
</gene>
<dbReference type="Proteomes" id="UP000252707">
    <property type="component" value="Unassembled WGS sequence"/>
</dbReference>
<name>A0A369CBU7_9GAMM</name>